<keyword evidence="3" id="KW-1185">Reference proteome</keyword>
<evidence type="ECO:0000313" key="3">
    <source>
        <dbReference type="Proteomes" id="UP000541535"/>
    </source>
</evidence>
<dbReference type="PANTHER" id="PTHR10859:SF91">
    <property type="entry name" value="DOLICHYL-PHOSPHATE BETA-GLUCOSYLTRANSFERASE"/>
    <property type="match status" value="1"/>
</dbReference>
<gene>
    <name evidence="2" type="ORF">FHS03_001953</name>
</gene>
<name>A0A7W5B9I5_9BURK</name>
<dbReference type="Gene3D" id="3.90.550.10">
    <property type="entry name" value="Spore Coat Polysaccharide Biosynthesis Protein SpsA, Chain A"/>
    <property type="match status" value="1"/>
</dbReference>
<dbReference type="PANTHER" id="PTHR10859">
    <property type="entry name" value="GLYCOSYL TRANSFERASE"/>
    <property type="match status" value="1"/>
</dbReference>
<evidence type="ECO:0000259" key="1">
    <source>
        <dbReference type="Pfam" id="PF00535"/>
    </source>
</evidence>
<sequence>MYKPCIVIPVYNHEHAIGGVLAGLLPHGLHCILVDDGSSPACAAVLRELAQRHDGQVILVTHAENQGKGGAVMSGFRRAAELGFSHALQVDADGQHNLDDVACFLERSRQHPDTLIVGCPIYDDSVPKGRLYGRYATHVWVWINTLSLDIRDSMCGFRVYPLAPVLALLERRALGRRMNFDIEILVRLYWDGVPVLNLPTRVAYPADGVSHFQAWRDNVLISRLHATLFFGMLPRAPRLLARKWLRP</sequence>
<dbReference type="SUPFAM" id="SSF53448">
    <property type="entry name" value="Nucleotide-diphospho-sugar transferases"/>
    <property type="match status" value="1"/>
</dbReference>
<dbReference type="Pfam" id="PF00535">
    <property type="entry name" value="Glycos_transf_2"/>
    <property type="match status" value="1"/>
</dbReference>
<dbReference type="InterPro" id="IPR029044">
    <property type="entry name" value="Nucleotide-diphossugar_trans"/>
</dbReference>
<accession>A0A7W5B9I5</accession>
<dbReference type="EMBL" id="JACHXD010000004">
    <property type="protein sequence ID" value="MBB3118908.1"/>
    <property type="molecule type" value="Genomic_DNA"/>
</dbReference>
<dbReference type="Proteomes" id="UP000541535">
    <property type="component" value="Unassembled WGS sequence"/>
</dbReference>
<dbReference type="AlphaFoldDB" id="A0A7W5B9I5"/>
<dbReference type="GO" id="GO:0016740">
    <property type="term" value="F:transferase activity"/>
    <property type="evidence" value="ECO:0007669"/>
    <property type="project" value="UniProtKB-KW"/>
</dbReference>
<protein>
    <submittedName>
        <fullName evidence="2">Glycosyltransferase involved in cell wall biosynthesis</fullName>
    </submittedName>
</protein>
<organism evidence="2 3">
    <name type="scientific">Pseudoduganella violacea</name>
    <dbReference type="NCBI Taxonomy" id="1715466"/>
    <lineage>
        <taxon>Bacteria</taxon>
        <taxon>Pseudomonadati</taxon>
        <taxon>Pseudomonadota</taxon>
        <taxon>Betaproteobacteria</taxon>
        <taxon>Burkholderiales</taxon>
        <taxon>Oxalobacteraceae</taxon>
        <taxon>Telluria group</taxon>
        <taxon>Pseudoduganella</taxon>
    </lineage>
</organism>
<dbReference type="GO" id="GO:0006487">
    <property type="term" value="P:protein N-linked glycosylation"/>
    <property type="evidence" value="ECO:0007669"/>
    <property type="project" value="TreeGrafter"/>
</dbReference>
<feature type="domain" description="Glycosyltransferase 2-like" evidence="1">
    <location>
        <begin position="5"/>
        <end position="164"/>
    </location>
</feature>
<comment type="caution">
    <text evidence="2">The sequence shown here is derived from an EMBL/GenBank/DDBJ whole genome shotgun (WGS) entry which is preliminary data.</text>
</comment>
<dbReference type="CDD" id="cd04179">
    <property type="entry name" value="DPM_DPG-synthase_like"/>
    <property type="match status" value="1"/>
</dbReference>
<proteinExistence type="predicted"/>
<reference evidence="2 3" key="1">
    <citation type="submission" date="2020-08" db="EMBL/GenBank/DDBJ databases">
        <title>Genomic Encyclopedia of Type Strains, Phase III (KMG-III): the genomes of soil and plant-associated and newly described type strains.</title>
        <authorList>
            <person name="Whitman W."/>
        </authorList>
    </citation>
    <scope>NUCLEOTIDE SEQUENCE [LARGE SCALE GENOMIC DNA]</scope>
    <source>
        <strain evidence="2 3">CECT 8897</strain>
    </source>
</reference>
<dbReference type="RefSeq" id="WP_183440779.1">
    <property type="nucleotide sequence ID" value="NZ_JACHXD010000004.1"/>
</dbReference>
<dbReference type="InterPro" id="IPR001173">
    <property type="entry name" value="Glyco_trans_2-like"/>
</dbReference>
<keyword evidence="2" id="KW-0808">Transferase</keyword>
<evidence type="ECO:0000313" key="2">
    <source>
        <dbReference type="EMBL" id="MBB3118908.1"/>
    </source>
</evidence>